<name>A0AAV7PCY6_PLEWA</name>
<dbReference type="AlphaFoldDB" id="A0AAV7PCY6"/>
<reference evidence="2" key="1">
    <citation type="journal article" date="2022" name="bioRxiv">
        <title>Sequencing and chromosome-scale assembly of the giantPleurodeles waltlgenome.</title>
        <authorList>
            <person name="Brown T."/>
            <person name="Elewa A."/>
            <person name="Iarovenko S."/>
            <person name="Subramanian E."/>
            <person name="Araus A.J."/>
            <person name="Petzold A."/>
            <person name="Susuki M."/>
            <person name="Suzuki K.-i.T."/>
            <person name="Hayashi T."/>
            <person name="Toyoda A."/>
            <person name="Oliveira C."/>
            <person name="Osipova E."/>
            <person name="Leigh N.D."/>
            <person name="Simon A."/>
            <person name="Yun M.H."/>
        </authorList>
    </citation>
    <scope>NUCLEOTIDE SEQUENCE</scope>
    <source>
        <strain evidence="2">20211129_DDA</strain>
        <tissue evidence="2">Liver</tissue>
    </source>
</reference>
<feature type="compositionally biased region" description="Basic and acidic residues" evidence="1">
    <location>
        <begin position="1"/>
        <end position="10"/>
    </location>
</feature>
<keyword evidence="3" id="KW-1185">Reference proteome</keyword>
<accession>A0AAV7PCY6</accession>
<organism evidence="2 3">
    <name type="scientific">Pleurodeles waltl</name>
    <name type="common">Iberian ribbed newt</name>
    <dbReference type="NCBI Taxonomy" id="8319"/>
    <lineage>
        <taxon>Eukaryota</taxon>
        <taxon>Metazoa</taxon>
        <taxon>Chordata</taxon>
        <taxon>Craniata</taxon>
        <taxon>Vertebrata</taxon>
        <taxon>Euteleostomi</taxon>
        <taxon>Amphibia</taxon>
        <taxon>Batrachia</taxon>
        <taxon>Caudata</taxon>
        <taxon>Salamandroidea</taxon>
        <taxon>Salamandridae</taxon>
        <taxon>Pleurodelinae</taxon>
        <taxon>Pleurodeles</taxon>
    </lineage>
</organism>
<comment type="caution">
    <text evidence="2">The sequence shown here is derived from an EMBL/GenBank/DDBJ whole genome shotgun (WGS) entry which is preliminary data.</text>
</comment>
<dbReference type="Proteomes" id="UP001066276">
    <property type="component" value="Chromosome 7"/>
</dbReference>
<evidence type="ECO:0000313" key="3">
    <source>
        <dbReference type="Proteomes" id="UP001066276"/>
    </source>
</evidence>
<protein>
    <submittedName>
        <fullName evidence="2">Uncharacterized protein</fullName>
    </submittedName>
</protein>
<evidence type="ECO:0000313" key="2">
    <source>
        <dbReference type="EMBL" id="KAJ1125102.1"/>
    </source>
</evidence>
<feature type="region of interest" description="Disordered" evidence="1">
    <location>
        <begin position="111"/>
        <end position="134"/>
    </location>
</feature>
<feature type="region of interest" description="Disordered" evidence="1">
    <location>
        <begin position="1"/>
        <end position="54"/>
    </location>
</feature>
<dbReference type="EMBL" id="JANPWB010000011">
    <property type="protein sequence ID" value="KAJ1125102.1"/>
    <property type="molecule type" value="Genomic_DNA"/>
</dbReference>
<feature type="compositionally biased region" description="Basic and acidic residues" evidence="1">
    <location>
        <begin position="125"/>
        <end position="134"/>
    </location>
</feature>
<evidence type="ECO:0000256" key="1">
    <source>
        <dbReference type="SAM" id="MobiDB-lite"/>
    </source>
</evidence>
<sequence length="134" mass="14861">MRRDEKRENGCRPVPRSLTHYPIPGPSTSSVSPDPLHPRRALRRSCRQASPLGLERRRLRVRHLCRGQKSLSAQPSTAPPGALPLLGRDHRFWFSLSPPDTRGARVSLVGSGQHPNRIIAPQNGDGDRSSGLRL</sequence>
<gene>
    <name evidence="2" type="ORF">NDU88_003540</name>
</gene>
<proteinExistence type="predicted"/>